<sequence length="348" mass="35469">MTVWLRRDTEGGHFDMRTISRVAVGVLGFALTAGVLAGCGKAGSSGTSAAATGVAAGGCAPIAGQQMVVLDDDKHLSNTDDIIPAVNSKAASPQLLAALNKVSATLDTSKLVQLNKATDVDHQTSAAAAAAFAQSNNLTAGIAKGSGGKIIVGAANFSENQTLAELYKIVLNAAGYTATTQTIGNRELYEPALEKNQIQVVPEYAATLTEFLNSKVNGASAAPQASSDLDATVTALKQDGAKLGLTFGDASQATDEDAWAVTKATADKYSLKTLSDFAAKCNGKASVLGGPPECPQRPFCQPGLKSKYGLEFGQFKALDSGGNLTKTALTNGQITLGLVLSSDPALAG</sequence>
<dbReference type="CDD" id="cd13606">
    <property type="entry name" value="PBP2_ProX_like"/>
    <property type="match status" value="1"/>
</dbReference>
<dbReference type="EMBL" id="BAABJQ010000028">
    <property type="protein sequence ID" value="GAA5196938.1"/>
    <property type="molecule type" value="Genomic_DNA"/>
</dbReference>
<organism evidence="2 3">
    <name type="scientific">Rugosimonospora acidiphila</name>
    <dbReference type="NCBI Taxonomy" id="556531"/>
    <lineage>
        <taxon>Bacteria</taxon>
        <taxon>Bacillati</taxon>
        <taxon>Actinomycetota</taxon>
        <taxon>Actinomycetes</taxon>
        <taxon>Micromonosporales</taxon>
        <taxon>Micromonosporaceae</taxon>
        <taxon>Rugosimonospora</taxon>
    </lineage>
</organism>
<evidence type="ECO:0000259" key="1">
    <source>
        <dbReference type="Pfam" id="PF04069"/>
    </source>
</evidence>
<dbReference type="Proteomes" id="UP001501570">
    <property type="component" value="Unassembled WGS sequence"/>
</dbReference>
<accession>A0ABP9SLR9</accession>
<feature type="domain" description="ABC-type glycine betaine transport system substrate-binding" evidence="1">
    <location>
        <begin position="149"/>
        <end position="346"/>
    </location>
</feature>
<evidence type="ECO:0000313" key="2">
    <source>
        <dbReference type="EMBL" id="GAA5196938.1"/>
    </source>
</evidence>
<protein>
    <recommendedName>
        <fullName evidence="1">ABC-type glycine betaine transport system substrate-binding domain-containing protein</fullName>
    </recommendedName>
</protein>
<comment type="caution">
    <text evidence="2">The sequence shown here is derived from an EMBL/GenBank/DDBJ whole genome shotgun (WGS) entry which is preliminary data.</text>
</comment>
<evidence type="ECO:0000313" key="3">
    <source>
        <dbReference type="Proteomes" id="UP001501570"/>
    </source>
</evidence>
<name>A0ABP9SLR9_9ACTN</name>
<gene>
    <name evidence="2" type="ORF">GCM10023322_67010</name>
</gene>
<dbReference type="Gene3D" id="3.40.190.10">
    <property type="entry name" value="Periplasmic binding protein-like II"/>
    <property type="match status" value="2"/>
</dbReference>
<dbReference type="Pfam" id="PF04069">
    <property type="entry name" value="OpuAC"/>
    <property type="match status" value="2"/>
</dbReference>
<dbReference type="SUPFAM" id="SSF53850">
    <property type="entry name" value="Periplasmic binding protein-like II"/>
    <property type="match status" value="2"/>
</dbReference>
<proteinExistence type="predicted"/>
<feature type="domain" description="ABC-type glycine betaine transport system substrate-binding" evidence="1">
    <location>
        <begin position="65"/>
        <end position="134"/>
    </location>
</feature>
<reference evidence="3" key="1">
    <citation type="journal article" date="2019" name="Int. J. Syst. Evol. Microbiol.">
        <title>The Global Catalogue of Microorganisms (GCM) 10K type strain sequencing project: providing services to taxonomists for standard genome sequencing and annotation.</title>
        <authorList>
            <consortium name="The Broad Institute Genomics Platform"/>
            <consortium name="The Broad Institute Genome Sequencing Center for Infectious Disease"/>
            <person name="Wu L."/>
            <person name="Ma J."/>
        </authorList>
    </citation>
    <scope>NUCLEOTIDE SEQUENCE [LARGE SCALE GENOMIC DNA]</scope>
    <source>
        <strain evidence="3">JCM 18304</strain>
    </source>
</reference>
<keyword evidence="3" id="KW-1185">Reference proteome</keyword>
<dbReference type="InterPro" id="IPR007210">
    <property type="entry name" value="ABC_Gly_betaine_transp_sub-bd"/>
</dbReference>